<dbReference type="InterPro" id="IPR016211">
    <property type="entry name" value="Glu/Phe/Leu/Val/Trp_DH_bac/arc"/>
</dbReference>
<feature type="domain" description="Glutamate/phenylalanine/leucine/valine/L-tryptophan dehydrogenase C-terminal" evidence="9">
    <location>
        <begin position="142"/>
        <end position="350"/>
    </location>
</feature>
<evidence type="ECO:0000256" key="2">
    <source>
        <dbReference type="ARBA" id="ARBA00006382"/>
    </source>
</evidence>
<dbReference type="EMBL" id="JAEDAF010000009">
    <property type="protein sequence ID" value="MBH8580684.1"/>
    <property type="molecule type" value="Genomic_DNA"/>
</dbReference>
<evidence type="ECO:0000256" key="4">
    <source>
        <dbReference type="ARBA" id="ARBA00023027"/>
    </source>
</evidence>
<evidence type="ECO:0000256" key="8">
    <source>
        <dbReference type="SAM" id="MobiDB-lite"/>
    </source>
</evidence>
<organism evidence="10 12">
    <name type="scientific">Bisbaumannia pacifica</name>
    <dbReference type="NCBI Taxonomy" id="77098"/>
    <lineage>
        <taxon>Bacteria</taxon>
        <taxon>Pseudomonadati</taxon>
        <taxon>Pseudomonadota</taxon>
        <taxon>Gammaproteobacteria</taxon>
        <taxon>Oceanospirillales</taxon>
        <taxon>Halomonadaceae</taxon>
        <taxon>Bisbaumannia</taxon>
    </lineage>
</organism>
<evidence type="ECO:0000259" key="9">
    <source>
        <dbReference type="SMART" id="SM00839"/>
    </source>
</evidence>
<dbReference type="Pfam" id="PF00208">
    <property type="entry name" value="ELFV_dehydrog"/>
    <property type="match status" value="2"/>
</dbReference>
<dbReference type="AlphaFoldDB" id="A0A510X3N5"/>
<evidence type="ECO:0000313" key="11">
    <source>
        <dbReference type="EMBL" id="MBH8580684.1"/>
    </source>
</evidence>
<feature type="region of interest" description="Disordered" evidence="8">
    <location>
        <begin position="323"/>
        <end position="350"/>
    </location>
</feature>
<dbReference type="CDD" id="cd01075">
    <property type="entry name" value="NAD_bind_Leu_Phe_Val_DH"/>
    <property type="match status" value="1"/>
</dbReference>
<dbReference type="PROSITE" id="PS00074">
    <property type="entry name" value="GLFV_DEHYDROGENASE"/>
    <property type="match status" value="1"/>
</dbReference>
<evidence type="ECO:0000313" key="12">
    <source>
        <dbReference type="Proteomes" id="UP000321275"/>
    </source>
</evidence>
<sequence length="350" mass="37324">MFDHPDFDHHEQVVYGCDEASGLKAIIAIHNTHLGPALGGLRVFPYASDGEALSDVLRLSRGMSYKSALAGLPLGGGKAVIIADPRRDKTPALMRAMGRLVERLGGRYITAEDSGTGEADMQWIAEETTYVTGLRRSEDESGDPSPFTARGVFHGLQAAVRHRLGRDDLDGVRVAIQGVGSVGAHLARQLKAAGAELVISDIDATAVAHLAEELGAATLPPEAILDADVDVFAPCALGGAIDEAACRRLKAKVVAGAANNQLATPAAGEALHRRGILYAPDYVTNAGGVIEVAWQRRSDYDRQAVIAQVERIGTTLATIFERASREGERPEQVADRLAEERFRPDRPRAA</sequence>
<keyword evidence="6" id="KW-0547">Nucleotide-binding</keyword>
<dbReference type="RefSeq" id="WP_146801158.1">
    <property type="nucleotide sequence ID" value="NZ_BJUK01000002.1"/>
</dbReference>
<dbReference type="Pfam" id="PF02812">
    <property type="entry name" value="ELFV_dehydrog_N"/>
    <property type="match status" value="1"/>
</dbReference>
<dbReference type="InterPro" id="IPR006095">
    <property type="entry name" value="Glu/Leu/Phe/Val/Trp_DH"/>
</dbReference>
<dbReference type="Proteomes" id="UP000651738">
    <property type="component" value="Unassembled WGS sequence"/>
</dbReference>
<evidence type="ECO:0000256" key="5">
    <source>
        <dbReference type="PIRSR" id="PIRSR000188-1"/>
    </source>
</evidence>
<feature type="binding site" evidence="6">
    <location>
        <begin position="178"/>
        <end position="183"/>
    </location>
    <ligand>
        <name>NAD(+)</name>
        <dbReference type="ChEBI" id="CHEBI:57540"/>
    </ligand>
</feature>
<dbReference type="GO" id="GO:0000166">
    <property type="term" value="F:nucleotide binding"/>
    <property type="evidence" value="ECO:0007669"/>
    <property type="project" value="UniProtKB-KW"/>
</dbReference>
<dbReference type="InterPro" id="IPR046346">
    <property type="entry name" value="Aminoacid_DH-like_N_sf"/>
</dbReference>
<feature type="active site" description="Proton donor/acceptor" evidence="5">
    <location>
        <position position="78"/>
    </location>
</feature>
<dbReference type="InterPro" id="IPR036291">
    <property type="entry name" value="NAD(P)-bd_dom_sf"/>
</dbReference>
<dbReference type="PIRSF" id="PIRSF000188">
    <property type="entry name" value="Phe_leu_dh"/>
    <property type="match status" value="1"/>
</dbReference>
<dbReference type="PANTHER" id="PTHR42722:SF1">
    <property type="entry name" value="VALINE DEHYDROGENASE"/>
    <property type="match status" value="1"/>
</dbReference>
<gene>
    <name evidence="10" type="ORF">HPA02_02920</name>
    <name evidence="11" type="ORF">I7V36_11330</name>
</gene>
<dbReference type="OrthoDB" id="9803297at2"/>
<protein>
    <submittedName>
        <fullName evidence="11">Glu/Leu/Phe/Val dehydrogenase</fullName>
    </submittedName>
    <submittedName>
        <fullName evidence="10">Leucine dehydrogenase</fullName>
    </submittedName>
</protein>
<dbReference type="InterPro" id="IPR006097">
    <property type="entry name" value="Glu/Leu/Phe/Val/Trp_DH_dimer"/>
</dbReference>
<comment type="similarity">
    <text evidence="2 7">Belongs to the Glu/Leu/Phe/Val dehydrogenases family.</text>
</comment>
<dbReference type="InterPro" id="IPR033524">
    <property type="entry name" value="Glu/Leu/Phe/Val_DH_AS"/>
</dbReference>
<evidence type="ECO:0000256" key="7">
    <source>
        <dbReference type="RuleBase" id="RU004417"/>
    </source>
</evidence>
<keyword evidence="12" id="KW-1185">Reference proteome</keyword>
<dbReference type="PANTHER" id="PTHR42722">
    <property type="entry name" value="LEUCINE DEHYDROGENASE"/>
    <property type="match status" value="1"/>
</dbReference>
<keyword evidence="3 7" id="KW-0560">Oxidoreductase</keyword>
<comment type="function">
    <text evidence="1">Catalyzes the reversible oxidative deamination of glutamate to alpha-ketoglutarate and ammonia.</text>
</comment>
<evidence type="ECO:0000256" key="6">
    <source>
        <dbReference type="PIRSR" id="PIRSR000188-2"/>
    </source>
</evidence>
<dbReference type="FunFam" id="3.40.50.10860:FF:000010">
    <property type="entry name" value="Leucine dehydrogenase"/>
    <property type="match status" value="1"/>
</dbReference>
<dbReference type="Gene3D" id="3.40.50.720">
    <property type="entry name" value="NAD(P)-binding Rossmann-like Domain"/>
    <property type="match status" value="1"/>
</dbReference>
<dbReference type="Gene3D" id="3.40.50.10860">
    <property type="entry name" value="Leucine Dehydrogenase, chain A, domain 1"/>
    <property type="match status" value="1"/>
</dbReference>
<reference evidence="11 13" key="2">
    <citation type="submission" date="2020-12" db="EMBL/GenBank/DDBJ databases">
        <title>Draft genome sequence of Halomonas pacifica strain CARE-V15.</title>
        <authorList>
            <person name="Vignesh N."/>
            <person name="Thabitha A."/>
            <person name="Saravanan R."/>
            <person name="Manigandan V."/>
        </authorList>
    </citation>
    <scope>NUCLEOTIDE SEQUENCE [LARGE SCALE GENOMIC DNA]</scope>
    <source>
        <strain evidence="11 13">CARE-V15</strain>
    </source>
</reference>
<dbReference type="SUPFAM" id="SSF51735">
    <property type="entry name" value="NAD(P)-binding Rossmann-fold domains"/>
    <property type="match status" value="1"/>
</dbReference>
<evidence type="ECO:0000256" key="1">
    <source>
        <dbReference type="ARBA" id="ARBA00003868"/>
    </source>
</evidence>
<proteinExistence type="inferred from homology"/>
<evidence type="ECO:0000256" key="3">
    <source>
        <dbReference type="ARBA" id="ARBA00023002"/>
    </source>
</evidence>
<dbReference type="GO" id="GO:0016639">
    <property type="term" value="F:oxidoreductase activity, acting on the CH-NH2 group of donors, NAD or NADP as acceptor"/>
    <property type="evidence" value="ECO:0007669"/>
    <property type="project" value="InterPro"/>
</dbReference>
<comment type="caution">
    <text evidence="10">The sequence shown here is derived from an EMBL/GenBank/DDBJ whole genome shotgun (WGS) entry which is preliminary data.</text>
</comment>
<name>A0A510X3N5_9GAMM</name>
<dbReference type="InterPro" id="IPR006096">
    <property type="entry name" value="Glu/Leu/Phe/Val/Trp_DH_C"/>
</dbReference>
<dbReference type="SUPFAM" id="SSF53223">
    <property type="entry name" value="Aminoacid dehydrogenase-like, N-terminal domain"/>
    <property type="match status" value="1"/>
</dbReference>
<dbReference type="GO" id="GO:0006520">
    <property type="term" value="P:amino acid metabolic process"/>
    <property type="evidence" value="ECO:0007669"/>
    <property type="project" value="InterPro"/>
</dbReference>
<dbReference type="SMART" id="SM00839">
    <property type="entry name" value="ELFV_dehydrog"/>
    <property type="match status" value="1"/>
</dbReference>
<evidence type="ECO:0000313" key="13">
    <source>
        <dbReference type="Proteomes" id="UP000651738"/>
    </source>
</evidence>
<reference evidence="10 12" key="1">
    <citation type="submission" date="2019-07" db="EMBL/GenBank/DDBJ databases">
        <title>Whole genome shotgun sequence of Halomonas pacifica NBRC 102220.</title>
        <authorList>
            <person name="Hosoyama A."/>
            <person name="Uohara A."/>
            <person name="Ohji S."/>
            <person name="Ichikawa N."/>
        </authorList>
    </citation>
    <scope>NUCLEOTIDE SEQUENCE [LARGE SCALE GENOMIC DNA]</scope>
    <source>
        <strain evidence="10 12">NBRC 102220</strain>
    </source>
</reference>
<dbReference type="Proteomes" id="UP000321275">
    <property type="component" value="Unassembled WGS sequence"/>
</dbReference>
<dbReference type="PRINTS" id="PR00082">
    <property type="entry name" value="GLFDHDRGNASE"/>
</dbReference>
<dbReference type="EMBL" id="BJUK01000002">
    <property type="protein sequence ID" value="GEK46009.1"/>
    <property type="molecule type" value="Genomic_DNA"/>
</dbReference>
<keyword evidence="4 6" id="KW-0520">NAD</keyword>
<accession>A0A510X3N5</accession>
<evidence type="ECO:0000313" key="10">
    <source>
        <dbReference type="EMBL" id="GEK46009.1"/>
    </source>
</evidence>